<evidence type="ECO:0000313" key="1">
    <source>
        <dbReference type="EMBL" id="JAE15328.1"/>
    </source>
</evidence>
<organism evidence="1">
    <name type="scientific">Arundo donax</name>
    <name type="common">Giant reed</name>
    <name type="synonym">Donax arundinaceus</name>
    <dbReference type="NCBI Taxonomy" id="35708"/>
    <lineage>
        <taxon>Eukaryota</taxon>
        <taxon>Viridiplantae</taxon>
        <taxon>Streptophyta</taxon>
        <taxon>Embryophyta</taxon>
        <taxon>Tracheophyta</taxon>
        <taxon>Spermatophyta</taxon>
        <taxon>Magnoliopsida</taxon>
        <taxon>Liliopsida</taxon>
        <taxon>Poales</taxon>
        <taxon>Poaceae</taxon>
        <taxon>PACMAD clade</taxon>
        <taxon>Arundinoideae</taxon>
        <taxon>Arundineae</taxon>
        <taxon>Arundo</taxon>
    </lineage>
</organism>
<reference evidence="1" key="1">
    <citation type="submission" date="2014-09" db="EMBL/GenBank/DDBJ databases">
        <authorList>
            <person name="Magalhaes I.L.F."/>
            <person name="Oliveira U."/>
            <person name="Santos F.R."/>
            <person name="Vidigal T.H.D.A."/>
            <person name="Brescovit A.D."/>
            <person name="Santos A.J."/>
        </authorList>
    </citation>
    <scope>NUCLEOTIDE SEQUENCE</scope>
    <source>
        <tissue evidence="1">Shoot tissue taken approximately 20 cm above the soil surface</tissue>
    </source>
</reference>
<dbReference type="EMBL" id="GBRH01182568">
    <property type="protein sequence ID" value="JAE15328.1"/>
    <property type="molecule type" value="Transcribed_RNA"/>
</dbReference>
<proteinExistence type="predicted"/>
<dbReference type="AlphaFoldDB" id="A0A0A9G3U1"/>
<protein>
    <submittedName>
        <fullName evidence="1">Uncharacterized protein</fullName>
    </submittedName>
</protein>
<name>A0A0A9G3U1_ARUDO</name>
<reference evidence="1" key="2">
    <citation type="journal article" date="2015" name="Data Brief">
        <title>Shoot transcriptome of the giant reed, Arundo donax.</title>
        <authorList>
            <person name="Barrero R.A."/>
            <person name="Guerrero F.D."/>
            <person name="Moolhuijzen P."/>
            <person name="Goolsby J.A."/>
            <person name="Tidwell J."/>
            <person name="Bellgard S.E."/>
            <person name="Bellgard M.I."/>
        </authorList>
    </citation>
    <scope>NUCLEOTIDE SEQUENCE</scope>
    <source>
        <tissue evidence="1">Shoot tissue taken approximately 20 cm above the soil surface</tissue>
    </source>
</reference>
<sequence>MHLWPKNYCIMQAFENTLRNHSWTTIVVMEDISESMKLYNLLPFRVKDHYKVKGLLVSEQRDR</sequence>
<accession>A0A0A9G3U1</accession>